<dbReference type="EMBL" id="CP002344">
    <property type="protein sequence ID" value="ADU50306.1"/>
    <property type="molecule type" value="Genomic_DNA"/>
</dbReference>
<name>E6SLN9_THEM7</name>
<dbReference type="InterPro" id="IPR010652">
    <property type="entry name" value="DUF1232"/>
</dbReference>
<evidence type="ECO:0000259" key="7">
    <source>
        <dbReference type="Pfam" id="PF06803"/>
    </source>
</evidence>
<evidence type="ECO:0000313" key="8">
    <source>
        <dbReference type="EMBL" id="ADU50306.1"/>
    </source>
</evidence>
<sequence>MECKNRAPHRRVARMLKPVAQERRNAASPSEDPAAPRQGPENAARTGGTGRPGGTAARIGRWKVEARALYLALRHPRVPWYVKAGLCLLVAYVFSPVDPLPDFVPVLGHLDELLLVPLGVALARRLIAPDVLAECRQQAAALEHKPRMAAGAVAVVLGWLILAALTGWLAWHAGVAGRLGGVP</sequence>
<reference evidence="9" key="2">
    <citation type="journal article" date="2010" name="Stand. Genomic Sci.">
        <title>Complete genome sequence of Thermaerobacter marianensis type strain (7p75aT).</title>
        <authorList>
            <person name="Han C."/>
            <person name="Gu W."/>
            <person name="Zhang X."/>
            <person name="Lapidus A."/>
            <person name="Nolan M."/>
            <person name="Copeland A."/>
            <person name="Lucas S."/>
            <person name="Glavina Del Rio T."/>
            <person name="Tice H."/>
            <person name="Cheng J."/>
            <person name="Tapia R."/>
            <person name="Goodwin L."/>
            <person name="Pitluck S."/>
            <person name="Pagani I."/>
            <person name="Ivanova N."/>
            <person name="Mavromatis K."/>
            <person name="Mikhailova N."/>
            <person name="Pati A."/>
            <person name="Chen A."/>
            <person name="Palaniappan K."/>
            <person name="Land M."/>
            <person name="Hauser L."/>
            <person name="Chang Y."/>
            <person name="Jeffries C."/>
            <person name="Schneider S."/>
            <person name="Rohde M."/>
            <person name="Goker M."/>
            <person name="Pukall R."/>
            <person name="Woyke T."/>
            <person name="Bristow J."/>
            <person name="Eisen J."/>
            <person name="Markowitz V."/>
            <person name="Hugenholtz P."/>
            <person name="Kyrpides N."/>
            <person name="Klenk H."/>
            <person name="Detter J."/>
        </authorList>
    </citation>
    <scope>NUCLEOTIDE SEQUENCE [LARGE SCALE GENOMIC DNA]</scope>
    <source>
        <strain evidence="9">ATCC 700841 / DSM 12885 / JCM 10246 / 7p75a</strain>
    </source>
</reference>
<dbReference type="Pfam" id="PF06803">
    <property type="entry name" value="DUF1232"/>
    <property type="match status" value="1"/>
</dbReference>
<evidence type="ECO:0000256" key="2">
    <source>
        <dbReference type="ARBA" id="ARBA00022692"/>
    </source>
</evidence>
<feature type="region of interest" description="Disordered" evidence="5">
    <location>
        <begin position="1"/>
        <end position="56"/>
    </location>
</feature>
<evidence type="ECO:0000256" key="3">
    <source>
        <dbReference type="ARBA" id="ARBA00022989"/>
    </source>
</evidence>
<keyword evidence="3 6" id="KW-1133">Transmembrane helix</keyword>
<feature type="compositionally biased region" description="Basic residues" evidence="5">
    <location>
        <begin position="1"/>
        <end position="14"/>
    </location>
</feature>
<dbReference type="Proteomes" id="UP000008915">
    <property type="component" value="Chromosome"/>
</dbReference>
<evidence type="ECO:0000256" key="4">
    <source>
        <dbReference type="ARBA" id="ARBA00023136"/>
    </source>
</evidence>
<comment type="subcellular location">
    <subcellularLocation>
        <location evidence="1">Endomembrane system</location>
        <topology evidence="1">Multi-pass membrane protein</topology>
    </subcellularLocation>
</comment>
<reference evidence="8 9" key="1">
    <citation type="journal article" date="2010" name="Stand. Genomic Sci.">
        <title>Complete genome sequence of Thermaerobacter marianensis type strain (7p75a).</title>
        <authorList>
            <person name="Han C."/>
            <person name="Gu W."/>
            <person name="Zhang X."/>
            <person name="Lapidus A."/>
            <person name="Nolan M."/>
            <person name="Copeland A."/>
            <person name="Lucas S."/>
            <person name="Del Rio T.G."/>
            <person name="Tice H."/>
            <person name="Cheng J.F."/>
            <person name="Tapia R."/>
            <person name="Goodwin L."/>
            <person name="Pitluck S."/>
            <person name="Pagani I."/>
            <person name="Ivanova N."/>
            <person name="Mavromatis K."/>
            <person name="Mikhailova N."/>
            <person name="Pati A."/>
            <person name="Chen A."/>
            <person name="Palaniappan K."/>
            <person name="Land M."/>
            <person name="Hauser L."/>
            <person name="Chang Y.J."/>
            <person name="Jeffries C.D."/>
            <person name="Schneider S."/>
            <person name="Rohde M."/>
            <person name="Goker M."/>
            <person name="Pukall R."/>
            <person name="Woyke T."/>
            <person name="Bristow J."/>
            <person name="Eisen J.A."/>
            <person name="Markowitz V."/>
            <person name="Hugenholtz P."/>
            <person name="Kyrpides N.C."/>
            <person name="Klenk H.P."/>
            <person name="Detter J.C."/>
        </authorList>
    </citation>
    <scope>NUCLEOTIDE SEQUENCE [LARGE SCALE GENOMIC DNA]</scope>
    <source>
        <strain evidence="9">ATCC 700841 / DSM 12885 / JCM 10246 / 7p75a</strain>
    </source>
</reference>
<feature type="domain" description="DUF1232" evidence="7">
    <location>
        <begin position="83"/>
        <end position="118"/>
    </location>
</feature>
<accession>E6SLN9</accession>
<dbReference type="GO" id="GO:0012505">
    <property type="term" value="C:endomembrane system"/>
    <property type="evidence" value="ECO:0007669"/>
    <property type="project" value="UniProtKB-SubCell"/>
</dbReference>
<evidence type="ECO:0000256" key="1">
    <source>
        <dbReference type="ARBA" id="ARBA00004127"/>
    </source>
</evidence>
<keyword evidence="9" id="KW-1185">Reference proteome</keyword>
<feature type="transmembrane region" description="Helical" evidence="6">
    <location>
        <begin position="148"/>
        <end position="171"/>
    </location>
</feature>
<dbReference type="AlphaFoldDB" id="E6SLN9"/>
<evidence type="ECO:0000313" key="9">
    <source>
        <dbReference type="Proteomes" id="UP000008915"/>
    </source>
</evidence>
<dbReference type="KEGG" id="tmr:Tmar_0181"/>
<dbReference type="eggNOG" id="COG3339">
    <property type="taxonomic scope" value="Bacteria"/>
</dbReference>
<keyword evidence="2 6" id="KW-0812">Transmembrane</keyword>
<organism evidence="8 9">
    <name type="scientific">Thermaerobacter marianensis (strain ATCC 700841 / DSM 12885 / JCM 10246 / 7p75a)</name>
    <dbReference type="NCBI Taxonomy" id="644966"/>
    <lineage>
        <taxon>Bacteria</taxon>
        <taxon>Bacillati</taxon>
        <taxon>Bacillota</taxon>
        <taxon>Clostridia</taxon>
        <taxon>Eubacteriales</taxon>
        <taxon>Clostridiales Family XVII. Incertae Sedis</taxon>
        <taxon>Thermaerobacter</taxon>
    </lineage>
</organism>
<evidence type="ECO:0000256" key="6">
    <source>
        <dbReference type="SAM" id="Phobius"/>
    </source>
</evidence>
<evidence type="ECO:0000256" key="5">
    <source>
        <dbReference type="SAM" id="MobiDB-lite"/>
    </source>
</evidence>
<proteinExistence type="predicted"/>
<keyword evidence="4 6" id="KW-0472">Membrane</keyword>
<dbReference type="HOGENOM" id="CLU_1474508_0_0_9"/>
<protein>
    <recommendedName>
        <fullName evidence="7">DUF1232 domain-containing protein</fullName>
    </recommendedName>
</protein>
<gene>
    <name evidence="8" type="ordered locus">Tmar_0181</name>
</gene>